<comment type="caution">
    <text evidence="2">The sequence shown here is derived from an EMBL/GenBank/DDBJ whole genome shotgun (WGS) entry which is preliminary data.</text>
</comment>
<sequence>MPRGAEPGPLIDALSLGLDGTDGVWTAAWLHDHHPDLLALVRWPRPCPHGRTSPVVRRVGRRPGDNNTP</sequence>
<gene>
    <name evidence="2" type="ORF">GCM10022254_16720</name>
</gene>
<keyword evidence="3" id="KW-1185">Reference proteome</keyword>
<proteinExistence type="predicted"/>
<feature type="region of interest" description="Disordered" evidence="1">
    <location>
        <begin position="47"/>
        <end position="69"/>
    </location>
</feature>
<protein>
    <submittedName>
        <fullName evidence="2">Uncharacterized protein</fullName>
    </submittedName>
</protein>
<evidence type="ECO:0000256" key="1">
    <source>
        <dbReference type="SAM" id="MobiDB-lite"/>
    </source>
</evidence>
<dbReference type="Proteomes" id="UP001501710">
    <property type="component" value="Unassembled WGS sequence"/>
</dbReference>
<organism evidence="2 3">
    <name type="scientific">Actinomadura meridiana</name>
    <dbReference type="NCBI Taxonomy" id="559626"/>
    <lineage>
        <taxon>Bacteria</taxon>
        <taxon>Bacillati</taxon>
        <taxon>Actinomycetota</taxon>
        <taxon>Actinomycetes</taxon>
        <taxon>Streptosporangiales</taxon>
        <taxon>Thermomonosporaceae</taxon>
        <taxon>Actinomadura</taxon>
    </lineage>
</organism>
<evidence type="ECO:0000313" key="2">
    <source>
        <dbReference type="EMBL" id="GAA4227906.1"/>
    </source>
</evidence>
<accession>A0ABP8BVT1</accession>
<dbReference type="EMBL" id="BAABAS010000004">
    <property type="protein sequence ID" value="GAA4227906.1"/>
    <property type="molecule type" value="Genomic_DNA"/>
</dbReference>
<reference evidence="3" key="1">
    <citation type="journal article" date="2019" name="Int. J. Syst. Evol. Microbiol.">
        <title>The Global Catalogue of Microorganisms (GCM) 10K type strain sequencing project: providing services to taxonomists for standard genome sequencing and annotation.</title>
        <authorList>
            <consortium name="The Broad Institute Genomics Platform"/>
            <consortium name="The Broad Institute Genome Sequencing Center for Infectious Disease"/>
            <person name="Wu L."/>
            <person name="Ma J."/>
        </authorList>
    </citation>
    <scope>NUCLEOTIDE SEQUENCE [LARGE SCALE GENOMIC DNA]</scope>
    <source>
        <strain evidence="3">JCM 17440</strain>
    </source>
</reference>
<dbReference type="RefSeq" id="WP_344892306.1">
    <property type="nucleotide sequence ID" value="NZ_BAABAS010000004.1"/>
</dbReference>
<name>A0ABP8BVT1_9ACTN</name>
<evidence type="ECO:0000313" key="3">
    <source>
        <dbReference type="Proteomes" id="UP001501710"/>
    </source>
</evidence>